<dbReference type="Pfam" id="PF13439">
    <property type="entry name" value="Glyco_transf_4"/>
    <property type="match status" value="1"/>
</dbReference>
<dbReference type="CDD" id="cd03809">
    <property type="entry name" value="GT4_MtfB-like"/>
    <property type="match status" value="1"/>
</dbReference>
<keyword evidence="5" id="KW-1185">Reference proteome</keyword>
<dbReference type="OrthoDB" id="9764577at2"/>
<sequence>MNIILAVDALRPPLTGIGRYTLELIKGLEQHPDRPSMRYFARGRWFTDPLTPLHATQGGVAAPLRAALTRSRIVAGAYHHLAPHYYAWRLRGQEDALYHSPNFYMPPFRGRRVVTIHDLSTYLYPECHPPHRVRMMARELPRALEQADHIITVTEAVRRELILDHGVPPGRITAIHNGVDPGFHPRPPQALAPVMAAHGLRSGGYILCVATIEPRKNIRRLIQAHQALPTALRQAYPLVLVGGEGWNSQDIHQQIHAATTRGHVRYLRYVPEDHLPALYAGAFLMAYPSLYEGFGLPVLEAMASGTPVVASTCPSLMEVSNGAALHPDPLSVQALTQALQQGLEDAPWRRQAREKGLQRAATLTWDACVQRTLDLYRAQWALAQS</sequence>
<dbReference type="STRING" id="195064.SAMN05421721_11730"/>
<accession>A0A1I4SJ24</accession>
<dbReference type="GO" id="GO:0009103">
    <property type="term" value="P:lipopolysaccharide biosynthetic process"/>
    <property type="evidence" value="ECO:0007669"/>
    <property type="project" value="TreeGrafter"/>
</dbReference>
<organism evidence="4 5">
    <name type="scientific">Ectothiorhodospira mobilis</name>
    <dbReference type="NCBI Taxonomy" id="195064"/>
    <lineage>
        <taxon>Bacteria</taxon>
        <taxon>Pseudomonadati</taxon>
        <taxon>Pseudomonadota</taxon>
        <taxon>Gammaproteobacteria</taxon>
        <taxon>Chromatiales</taxon>
        <taxon>Ectothiorhodospiraceae</taxon>
        <taxon>Ectothiorhodospira</taxon>
    </lineage>
</organism>
<feature type="domain" description="Glycosyltransferase subfamily 4-like N-terminal" evidence="3">
    <location>
        <begin position="16"/>
        <end position="181"/>
    </location>
</feature>
<protein>
    <submittedName>
        <fullName evidence="4">Alpha-1,3-rhamnosyl/mannosyltransferase</fullName>
    </submittedName>
</protein>
<dbReference type="Gene3D" id="3.40.50.2000">
    <property type="entry name" value="Glycogen Phosphorylase B"/>
    <property type="match status" value="2"/>
</dbReference>
<evidence type="ECO:0000256" key="1">
    <source>
        <dbReference type="ARBA" id="ARBA00022679"/>
    </source>
</evidence>
<dbReference type="PANTHER" id="PTHR46401:SF2">
    <property type="entry name" value="GLYCOSYLTRANSFERASE WBBK-RELATED"/>
    <property type="match status" value="1"/>
</dbReference>
<evidence type="ECO:0000313" key="4">
    <source>
        <dbReference type="EMBL" id="SFM64320.1"/>
    </source>
</evidence>
<reference evidence="4 5" key="1">
    <citation type="submission" date="2016-10" db="EMBL/GenBank/DDBJ databases">
        <authorList>
            <person name="de Groot N.N."/>
        </authorList>
    </citation>
    <scope>NUCLEOTIDE SEQUENCE [LARGE SCALE GENOMIC DNA]</scope>
    <source>
        <strain evidence="4 5">DSM 4180</strain>
    </source>
</reference>
<evidence type="ECO:0000259" key="2">
    <source>
        <dbReference type="Pfam" id="PF00534"/>
    </source>
</evidence>
<feature type="domain" description="Glycosyl transferase family 1" evidence="2">
    <location>
        <begin position="205"/>
        <end position="357"/>
    </location>
</feature>
<dbReference type="InterPro" id="IPR001296">
    <property type="entry name" value="Glyco_trans_1"/>
</dbReference>
<evidence type="ECO:0000313" key="5">
    <source>
        <dbReference type="Proteomes" id="UP000199556"/>
    </source>
</evidence>
<gene>
    <name evidence="4" type="ORF">SAMN05421721_11730</name>
</gene>
<dbReference type="Proteomes" id="UP000199556">
    <property type="component" value="Unassembled WGS sequence"/>
</dbReference>
<dbReference type="SUPFAM" id="SSF53756">
    <property type="entry name" value="UDP-Glycosyltransferase/glycogen phosphorylase"/>
    <property type="match status" value="1"/>
</dbReference>
<dbReference type="PANTHER" id="PTHR46401">
    <property type="entry name" value="GLYCOSYLTRANSFERASE WBBK-RELATED"/>
    <property type="match status" value="1"/>
</dbReference>
<name>A0A1I4SJ24_ECTMO</name>
<dbReference type="EMBL" id="FOUO01000017">
    <property type="protein sequence ID" value="SFM64320.1"/>
    <property type="molecule type" value="Genomic_DNA"/>
</dbReference>
<proteinExistence type="predicted"/>
<keyword evidence="4" id="KW-0328">Glycosyltransferase</keyword>
<evidence type="ECO:0000259" key="3">
    <source>
        <dbReference type="Pfam" id="PF13439"/>
    </source>
</evidence>
<dbReference type="InterPro" id="IPR028098">
    <property type="entry name" value="Glyco_trans_4-like_N"/>
</dbReference>
<dbReference type="RefSeq" id="WP_090486959.1">
    <property type="nucleotide sequence ID" value="NZ_FOUO01000017.1"/>
</dbReference>
<keyword evidence="1 4" id="KW-0808">Transferase</keyword>
<dbReference type="AlphaFoldDB" id="A0A1I4SJ24"/>
<dbReference type="Pfam" id="PF00534">
    <property type="entry name" value="Glycos_transf_1"/>
    <property type="match status" value="1"/>
</dbReference>
<dbReference type="GO" id="GO:0016757">
    <property type="term" value="F:glycosyltransferase activity"/>
    <property type="evidence" value="ECO:0007669"/>
    <property type="project" value="UniProtKB-KW"/>
</dbReference>
<dbReference type="FunFam" id="3.40.50.2000:FF:000119">
    <property type="entry name" value="Glycosyl transferase group 1"/>
    <property type="match status" value="1"/>
</dbReference>